<keyword evidence="1" id="KW-0614">Plasmid</keyword>
<dbReference type="AlphaFoldDB" id="Q11AH0"/>
<evidence type="ECO:0008006" key="2">
    <source>
        <dbReference type="Google" id="ProtNLM"/>
    </source>
</evidence>
<dbReference type="KEGG" id="mes:Meso_4586"/>
<name>Q11AH0_CHESB</name>
<reference evidence="1" key="1">
    <citation type="submission" date="2006-06" db="EMBL/GenBank/DDBJ databases">
        <title>Complete sequence of 3 of Chelativorans sp. BNC1.</title>
        <authorList>
            <consortium name="US DOE Joint Genome Institute"/>
            <person name="Copeland A."/>
            <person name="Lucas S."/>
            <person name="Lapidus A."/>
            <person name="Barry K."/>
            <person name="Detter J.C."/>
            <person name="Glavina del Rio T."/>
            <person name="Hammon N."/>
            <person name="Israni S."/>
            <person name="Dalin E."/>
            <person name="Tice H."/>
            <person name="Pitluck S."/>
            <person name="Chertkov O."/>
            <person name="Brettin T."/>
            <person name="Bruce D."/>
            <person name="Han C."/>
            <person name="Tapia R."/>
            <person name="Gilna P."/>
            <person name="Schmutz J."/>
            <person name="Larimer F."/>
            <person name="Land M."/>
            <person name="Hauser L."/>
            <person name="Kyrpides N."/>
            <person name="Mikhailova N."/>
            <person name="Richardson P."/>
        </authorList>
    </citation>
    <scope>NUCLEOTIDE SEQUENCE</scope>
    <source>
        <strain evidence="1">BNC1</strain>
        <plasmid evidence="1">3</plasmid>
    </source>
</reference>
<organism evidence="1">
    <name type="scientific">Chelativorans sp. (strain BNC1)</name>
    <dbReference type="NCBI Taxonomy" id="266779"/>
    <lineage>
        <taxon>Bacteria</taxon>
        <taxon>Pseudomonadati</taxon>
        <taxon>Pseudomonadota</taxon>
        <taxon>Alphaproteobacteria</taxon>
        <taxon>Hyphomicrobiales</taxon>
        <taxon>Phyllobacteriaceae</taxon>
        <taxon>Chelativorans</taxon>
    </lineage>
</organism>
<dbReference type="Gene3D" id="6.10.250.730">
    <property type="match status" value="1"/>
</dbReference>
<sequence>MKDKIFDSPVFVKDGKFTIVEIASLGDALDFLDEWPIELQDVLYETTMRVCMSAHDGGHPLNAARDTFAKWAKSANILEDVALMPAWMTGPKSGPGGVLT</sequence>
<dbReference type="Pfam" id="PF06169">
    <property type="entry name" value="DUF982"/>
    <property type="match status" value="1"/>
</dbReference>
<accession>Q11AH0</accession>
<dbReference type="InterPro" id="IPR010385">
    <property type="entry name" value="DUF982"/>
</dbReference>
<geneLocation type="plasmid" evidence="1">
    <name>3</name>
</geneLocation>
<dbReference type="EMBL" id="CP000392">
    <property type="protein sequence ID" value="ABG65605.1"/>
    <property type="molecule type" value="Genomic_DNA"/>
</dbReference>
<protein>
    <recommendedName>
        <fullName evidence="2">DUF982 domain-containing protein</fullName>
    </recommendedName>
</protein>
<gene>
    <name evidence="1" type="ordered locus">Meso_4586</name>
</gene>
<dbReference type="HOGENOM" id="CLU_134423_1_1_5"/>
<dbReference type="OrthoDB" id="8388069at2"/>
<evidence type="ECO:0000313" key="1">
    <source>
        <dbReference type="EMBL" id="ABG65605.1"/>
    </source>
</evidence>
<proteinExistence type="predicted"/>